<proteinExistence type="predicted"/>
<dbReference type="PROSITE" id="PS50297">
    <property type="entry name" value="ANK_REP_REGION"/>
    <property type="match status" value="3"/>
</dbReference>
<evidence type="ECO:0000256" key="1">
    <source>
        <dbReference type="ARBA" id="ARBA00022737"/>
    </source>
</evidence>
<feature type="repeat" description="ANK" evidence="3">
    <location>
        <begin position="112"/>
        <end position="144"/>
    </location>
</feature>
<dbReference type="EMBL" id="NIVC01001167">
    <property type="protein sequence ID" value="PAA71369.1"/>
    <property type="molecule type" value="Genomic_DNA"/>
</dbReference>
<dbReference type="Gene3D" id="1.25.40.20">
    <property type="entry name" value="Ankyrin repeat-containing domain"/>
    <property type="match status" value="2"/>
</dbReference>
<protein>
    <submittedName>
        <fullName evidence="5">Uncharacterized protein</fullName>
    </submittedName>
</protein>
<feature type="repeat" description="ANK" evidence="3">
    <location>
        <begin position="218"/>
        <end position="250"/>
    </location>
</feature>
<gene>
    <name evidence="5" type="ORF">BOX15_Mlig014646g1</name>
</gene>
<feature type="repeat" description="ANK" evidence="3">
    <location>
        <begin position="251"/>
        <end position="283"/>
    </location>
</feature>
<dbReference type="STRING" id="282301.A0A267FE66"/>
<evidence type="ECO:0000313" key="5">
    <source>
        <dbReference type="EMBL" id="PAA71369.1"/>
    </source>
</evidence>
<feature type="region of interest" description="Disordered" evidence="4">
    <location>
        <begin position="392"/>
        <end position="420"/>
    </location>
</feature>
<dbReference type="Pfam" id="PF12796">
    <property type="entry name" value="Ank_2"/>
    <property type="match status" value="3"/>
</dbReference>
<feature type="repeat" description="ANK" evidence="3">
    <location>
        <begin position="32"/>
        <end position="64"/>
    </location>
</feature>
<organism evidence="5 6">
    <name type="scientific">Macrostomum lignano</name>
    <dbReference type="NCBI Taxonomy" id="282301"/>
    <lineage>
        <taxon>Eukaryota</taxon>
        <taxon>Metazoa</taxon>
        <taxon>Spiralia</taxon>
        <taxon>Lophotrochozoa</taxon>
        <taxon>Platyhelminthes</taxon>
        <taxon>Rhabditophora</taxon>
        <taxon>Macrostomorpha</taxon>
        <taxon>Macrostomida</taxon>
        <taxon>Macrostomidae</taxon>
        <taxon>Macrostomum</taxon>
    </lineage>
</organism>
<feature type="non-terminal residue" evidence="5">
    <location>
        <position position="1"/>
    </location>
</feature>
<keyword evidence="6" id="KW-1185">Reference proteome</keyword>
<evidence type="ECO:0000313" key="6">
    <source>
        <dbReference type="Proteomes" id="UP000215902"/>
    </source>
</evidence>
<evidence type="ECO:0000256" key="4">
    <source>
        <dbReference type="SAM" id="MobiDB-lite"/>
    </source>
</evidence>
<evidence type="ECO:0000256" key="2">
    <source>
        <dbReference type="ARBA" id="ARBA00023043"/>
    </source>
</evidence>
<dbReference type="SMART" id="SM00248">
    <property type="entry name" value="ANK"/>
    <property type="match status" value="8"/>
</dbReference>
<sequence length="420" mass="45110">AADLAEAVRSGDAGRVRDQFLSNHTQVRLLVERDRLLHVACGFGHLEVVRELLQHGVPPNLAAPNSGRRPLHEAVSAGFEPVVRELLPWIEKQQQQQQQPQADGGINAVDNRGRSAVHAACEQGELACLNLLAAAGASLNLPDSGGVTPAHLAAGRDHPELLKRLRKRCGPAAGNALMSARDGKGLTPAHWAAASGATRALHALASELKAPVDLPDRQGNQPAHLAARHDRLNCLRLLADRGVALDLPGRAGKLPMHFAAQFGNLQCLHWLLEQGADPNAQDAEGNTPGHWTNLSGQAECFACWLRHGGDSELANLMGENCAQAARRAGHPVLMATVVKQPTDNAAKSPSCPLCVEKDRKWKWEQAHQSAPVLRAMGASARRVYTDPLGDYRANLNRRSQDSRGLRSAGAQAPPLKPRLR</sequence>
<dbReference type="OrthoDB" id="194358at2759"/>
<evidence type="ECO:0000256" key="3">
    <source>
        <dbReference type="PROSITE-ProRule" id="PRU00023"/>
    </source>
</evidence>
<dbReference type="PANTHER" id="PTHR24198">
    <property type="entry name" value="ANKYRIN REPEAT AND PROTEIN KINASE DOMAIN-CONTAINING PROTEIN"/>
    <property type="match status" value="1"/>
</dbReference>
<dbReference type="Pfam" id="PF13637">
    <property type="entry name" value="Ank_4"/>
    <property type="match status" value="1"/>
</dbReference>
<keyword evidence="2 3" id="KW-0040">ANK repeat</keyword>
<name>A0A267FE66_9PLAT</name>
<dbReference type="InterPro" id="IPR036770">
    <property type="entry name" value="Ankyrin_rpt-contain_sf"/>
</dbReference>
<reference evidence="5 6" key="1">
    <citation type="submission" date="2017-06" db="EMBL/GenBank/DDBJ databases">
        <title>A platform for efficient transgenesis in Macrostomum lignano, a flatworm model organism for stem cell research.</title>
        <authorList>
            <person name="Berezikov E."/>
        </authorList>
    </citation>
    <scope>NUCLEOTIDE SEQUENCE [LARGE SCALE GENOMIC DNA]</scope>
    <source>
        <strain evidence="5">DV1</strain>
        <tissue evidence="5">Whole organism</tissue>
    </source>
</reference>
<dbReference type="AlphaFoldDB" id="A0A267FE66"/>
<dbReference type="PANTHER" id="PTHR24198:SF165">
    <property type="entry name" value="ANKYRIN REPEAT-CONTAINING PROTEIN-RELATED"/>
    <property type="match status" value="1"/>
</dbReference>
<accession>A0A267FE66</accession>
<comment type="caution">
    <text evidence="5">The sequence shown here is derived from an EMBL/GenBank/DDBJ whole genome shotgun (WGS) entry which is preliminary data.</text>
</comment>
<keyword evidence="1" id="KW-0677">Repeat</keyword>
<dbReference type="PROSITE" id="PS50088">
    <property type="entry name" value="ANK_REPEAT"/>
    <property type="match status" value="4"/>
</dbReference>
<dbReference type="SUPFAM" id="SSF48403">
    <property type="entry name" value="Ankyrin repeat"/>
    <property type="match status" value="2"/>
</dbReference>
<dbReference type="Proteomes" id="UP000215902">
    <property type="component" value="Unassembled WGS sequence"/>
</dbReference>
<dbReference type="InterPro" id="IPR002110">
    <property type="entry name" value="Ankyrin_rpt"/>
</dbReference>